<dbReference type="EMBL" id="MAIC01000014">
    <property type="protein sequence ID" value="OPB75388.1"/>
    <property type="molecule type" value="Genomic_DNA"/>
</dbReference>
<name>A0AAJ3TNY4_9FLAO</name>
<dbReference type="Proteomes" id="UP000190016">
    <property type="component" value="Unassembled WGS sequence"/>
</dbReference>
<gene>
    <name evidence="1" type="ORF">BAY32_07600</name>
    <name evidence="2" type="ORF">BB021_00530</name>
</gene>
<evidence type="ECO:0000313" key="4">
    <source>
        <dbReference type="Proteomes" id="UP000190816"/>
    </source>
</evidence>
<proteinExistence type="predicted"/>
<reference evidence="2 3" key="2">
    <citation type="submission" date="2016-07" db="EMBL/GenBank/DDBJ databases">
        <title>Revisiting the Taxonomy of the Elizabethkingia Genus based on Whole-Genome Sequencing, Optical Mapping, and MALDI-TOF.</title>
        <authorList>
            <person name="Nicholson A.C."/>
        </authorList>
    </citation>
    <scope>NUCLEOTIDE SEQUENCE [LARGE SCALE GENOMIC DNA]</scope>
    <source>
        <strain evidence="2 3">C1558</strain>
    </source>
</reference>
<organism evidence="1 4">
    <name type="scientific">Elizabethkingia ursingii</name>
    <dbReference type="NCBI Taxonomy" id="1756150"/>
    <lineage>
        <taxon>Bacteria</taxon>
        <taxon>Pseudomonadati</taxon>
        <taxon>Bacteroidota</taxon>
        <taxon>Flavobacteriia</taxon>
        <taxon>Flavobacteriales</taxon>
        <taxon>Weeksellaceae</taxon>
        <taxon>Elizabethkingia</taxon>
    </lineage>
</organism>
<comment type="caution">
    <text evidence="1">The sequence shown here is derived from an EMBL/GenBank/DDBJ whole genome shotgun (WGS) entry which is preliminary data.</text>
</comment>
<keyword evidence="3" id="KW-1185">Reference proteome</keyword>
<evidence type="ECO:0000313" key="1">
    <source>
        <dbReference type="EMBL" id="OPB75388.1"/>
    </source>
</evidence>
<sequence length="216" mass="25293">MEIHGSGKLNMPVKIQICYGHIDDLSNRHRTTGKEYQEIKNFQVYILNDKGEKTNIILKPTNDCWEGTFTPTKEGNYRILGINDQQPVLVRSKNPQENIRPVDFLCSVYRIGNSPEVSPQPMQYLDIILQQKDNIYTILPYRNMKPSDKGTAIRIFNPENWEKNIQLNENHQAFFKPTIPGLYVIRQDWYDNTSGIFQGTAYGKIRYRNNYCLWIN</sequence>
<evidence type="ECO:0000313" key="2">
    <source>
        <dbReference type="EMBL" id="OPB92923.1"/>
    </source>
</evidence>
<reference evidence="1 4" key="1">
    <citation type="submission" date="2016-06" db="EMBL/GenBank/DDBJ databases">
        <authorList>
            <person name="Nicholson A.C."/>
        </authorList>
    </citation>
    <scope>NUCLEOTIDE SEQUENCE [LARGE SCALE GENOMIC DNA]</scope>
    <source>
        <strain evidence="1 4">G4123</strain>
    </source>
</reference>
<dbReference type="AlphaFoldDB" id="A0AAJ3TNY4"/>
<accession>A0AAJ3TNY4</accession>
<dbReference type="KEGG" id="ego:BBD34_13845"/>
<evidence type="ECO:0000313" key="3">
    <source>
        <dbReference type="Proteomes" id="UP000190016"/>
    </source>
</evidence>
<dbReference type="EMBL" id="MBDS01000002">
    <property type="protein sequence ID" value="OPB92923.1"/>
    <property type="molecule type" value="Genomic_DNA"/>
</dbReference>
<protein>
    <submittedName>
        <fullName evidence="1">Uncharacterized protein</fullName>
    </submittedName>
</protein>
<dbReference type="Proteomes" id="UP000190816">
    <property type="component" value="Unassembled WGS sequence"/>
</dbReference>